<accession>A0A3R7LTC5</accession>
<feature type="region of interest" description="Disordered" evidence="1">
    <location>
        <begin position="1"/>
        <end position="38"/>
    </location>
</feature>
<keyword evidence="3" id="KW-1185">Reference proteome</keyword>
<feature type="compositionally biased region" description="Pro residues" evidence="1">
    <location>
        <begin position="610"/>
        <end position="625"/>
    </location>
</feature>
<dbReference type="AlphaFoldDB" id="A0A3R7LTC5"/>
<feature type="compositionally biased region" description="Basic and acidic residues" evidence="1">
    <location>
        <begin position="1"/>
        <end position="13"/>
    </location>
</feature>
<feature type="compositionally biased region" description="Low complexity" evidence="1">
    <location>
        <begin position="727"/>
        <end position="737"/>
    </location>
</feature>
<feature type="compositionally biased region" description="Basic and acidic residues" evidence="1">
    <location>
        <begin position="132"/>
        <end position="153"/>
    </location>
</feature>
<reference evidence="2 3" key="1">
    <citation type="submission" date="2018-04" db="EMBL/GenBank/DDBJ databases">
        <authorList>
            <person name="Zhang X."/>
            <person name="Yuan J."/>
            <person name="Li F."/>
            <person name="Xiang J."/>
        </authorList>
    </citation>
    <scope>NUCLEOTIDE SEQUENCE [LARGE SCALE GENOMIC DNA]</scope>
    <source>
        <tissue evidence="2">Muscle</tissue>
    </source>
</reference>
<dbReference type="EMBL" id="QCYY01003364">
    <property type="protein sequence ID" value="ROT63858.1"/>
    <property type="molecule type" value="Genomic_DNA"/>
</dbReference>
<dbReference type="STRING" id="6689.A0A3R7LTC5"/>
<feature type="compositionally biased region" description="Low complexity" evidence="1">
    <location>
        <begin position="453"/>
        <end position="462"/>
    </location>
</feature>
<feature type="compositionally biased region" description="Basic and acidic residues" evidence="1">
    <location>
        <begin position="252"/>
        <end position="263"/>
    </location>
</feature>
<reference evidence="2 3" key="2">
    <citation type="submission" date="2019-01" db="EMBL/GenBank/DDBJ databases">
        <title>The decoding of complex shrimp genome reveals the adaptation for benthos swimmer, frequently molting mechanism and breeding impact on genome.</title>
        <authorList>
            <person name="Sun Y."/>
            <person name="Gao Y."/>
            <person name="Yu Y."/>
        </authorList>
    </citation>
    <scope>NUCLEOTIDE SEQUENCE [LARGE SCALE GENOMIC DNA]</scope>
    <source>
        <tissue evidence="2">Muscle</tissue>
    </source>
</reference>
<feature type="compositionally biased region" description="Basic and acidic residues" evidence="1">
    <location>
        <begin position="232"/>
        <end position="244"/>
    </location>
</feature>
<proteinExistence type="predicted"/>
<feature type="compositionally biased region" description="Basic and acidic residues" evidence="1">
    <location>
        <begin position="206"/>
        <end position="215"/>
    </location>
</feature>
<comment type="caution">
    <text evidence="2">The sequence shown here is derived from an EMBL/GenBank/DDBJ whole genome shotgun (WGS) entry which is preliminary data.</text>
</comment>
<evidence type="ECO:0000313" key="3">
    <source>
        <dbReference type="Proteomes" id="UP000283509"/>
    </source>
</evidence>
<name>A0A3R7LTC5_PENVA</name>
<evidence type="ECO:0000256" key="1">
    <source>
        <dbReference type="SAM" id="MobiDB-lite"/>
    </source>
</evidence>
<feature type="compositionally biased region" description="Low complexity" evidence="1">
    <location>
        <begin position="397"/>
        <end position="419"/>
    </location>
</feature>
<feature type="compositionally biased region" description="Gly residues" evidence="1">
    <location>
        <begin position="174"/>
        <end position="185"/>
    </location>
</feature>
<feature type="region of interest" description="Disordered" evidence="1">
    <location>
        <begin position="60"/>
        <end position="82"/>
    </location>
</feature>
<dbReference type="Proteomes" id="UP000283509">
    <property type="component" value="Unassembled WGS sequence"/>
</dbReference>
<feature type="region of interest" description="Disordered" evidence="1">
    <location>
        <begin position="126"/>
        <end position="755"/>
    </location>
</feature>
<evidence type="ECO:0000313" key="2">
    <source>
        <dbReference type="EMBL" id="ROT63858.1"/>
    </source>
</evidence>
<sequence length="954" mass="99525">MAKPPPEKPDDSRPALPLLRPEATPGRDGDEGGGAFQIKGGRTLFDGWLLGVVSLSIQGAPHTGEGDDSVAGPEQRPRRAPSRARALLSIAIVAGLPSSGAQAPFQPASPVGSAGGGAWDCRGFFPFSPQGEKNRRGLSRREGKAAKGGRHSETIPNVKRGAVACVKGRTTADTGGGGTGTGYPGGPRSASWREPATFAVPGSGGREIRGRDRRPSLPRAQDGAQTPKRHHTPPDVRKGRKEQSSKGQKGKQQGERRNGEGGKRCGHGLSARSLSQHDRKQGPLLRHAQGEDALRTPHHPRPGRPAPAGSGPEGDPRPPRRVPAQPSTLGRGWGEGARWRARAAGMSRPRLAAAAARDTQMKVDHPVVVGAGRLSPHDRGAGAGQESPSRPPGVVGAGPQPTRPRAGAARPRGPGKAAPPTAPAARPPSQSLPRFRGREPERQGLPHGGGDTPAPAASALGPRGRRGRRAQTARPEGEAQPAGGPRTARARPPPGPDGELDAGLAAARPQPRQSPVVVGAGPQPHTTAPRARPRPSGRPGQRPVGGAAGHARIPRRRPRPERAPGADGGSPSQPLRRHGERTEWETRGRRTKQAKAALGSGGPRLQPRPAAAPPPREPRTQPPLPIVGGAGPQATRPETGPSIRPAGAGAWRALGGDRPPANPLARSGQAAARGKDRVGDARPPPHSRPRAALGSVGGAGPQATRPETGPSIRQAAARGKGPSGRRAAAATQQAKAALGSVGGAGRRQHDQRQGLPSLAAQVRRQHDQRQGLPPVLSSPNTLVIRFTGWNSFDASASYPEGNFGGNQLLDSWIGLSPPILSSGDRLHAFPPVRSRSQTTSVSTATTLIYASGAGITAAAGTRLALHSILVQGFKVYSFQLRAPFGARNSIFRHYLPVPGDARRPTGLREEVVRSAKVIRFTKMMCGRPLRDRLRGFLSNKKALLLAVGDYKGMY</sequence>
<organism evidence="2 3">
    <name type="scientific">Penaeus vannamei</name>
    <name type="common">Whiteleg shrimp</name>
    <name type="synonym">Litopenaeus vannamei</name>
    <dbReference type="NCBI Taxonomy" id="6689"/>
    <lineage>
        <taxon>Eukaryota</taxon>
        <taxon>Metazoa</taxon>
        <taxon>Ecdysozoa</taxon>
        <taxon>Arthropoda</taxon>
        <taxon>Crustacea</taxon>
        <taxon>Multicrustacea</taxon>
        <taxon>Malacostraca</taxon>
        <taxon>Eumalacostraca</taxon>
        <taxon>Eucarida</taxon>
        <taxon>Decapoda</taxon>
        <taxon>Dendrobranchiata</taxon>
        <taxon>Penaeoidea</taxon>
        <taxon>Penaeidae</taxon>
        <taxon>Penaeus</taxon>
    </lineage>
</organism>
<gene>
    <name evidence="2" type="ORF">C7M84_018239</name>
</gene>
<protein>
    <submittedName>
        <fullName evidence="2">Uncharacterized protein</fullName>
    </submittedName>
</protein>